<proteinExistence type="predicted"/>
<evidence type="ECO:0000313" key="17">
    <source>
        <dbReference type="EMBL" id="ESO11280.1"/>
    </source>
</evidence>
<dbReference type="RefSeq" id="XP_009010661.1">
    <property type="nucleotide sequence ID" value="XM_009012413.1"/>
</dbReference>
<evidence type="ECO:0000256" key="7">
    <source>
        <dbReference type="ARBA" id="ARBA00022729"/>
    </source>
</evidence>
<keyword evidence="9" id="KW-0067">ATP-binding</keyword>
<protein>
    <recommendedName>
        <fullName evidence="16">F5/8 type C domain-containing protein</fullName>
    </recommendedName>
</protein>
<dbReference type="AlphaFoldDB" id="T1FJJ5"/>
<dbReference type="Proteomes" id="UP000015101">
    <property type="component" value="Unassembled WGS sequence"/>
</dbReference>
<evidence type="ECO:0000256" key="9">
    <source>
        <dbReference type="ARBA" id="ARBA00022840"/>
    </source>
</evidence>
<dbReference type="CDD" id="cd00057">
    <property type="entry name" value="FA58C"/>
    <property type="match status" value="1"/>
</dbReference>
<evidence type="ECO:0000256" key="5">
    <source>
        <dbReference type="ARBA" id="ARBA00022525"/>
    </source>
</evidence>
<keyword evidence="4" id="KW-1003">Cell membrane</keyword>
<evidence type="ECO:0000256" key="12">
    <source>
        <dbReference type="ARBA" id="ARBA00023136"/>
    </source>
</evidence>
<dbReference type="GO" id="GO:0005886">
    <property type="term" value="C:plasma membrane"/>
    <property type="evidence" value="ECO:0007669"/>
    <property type="project" value="UniProtKB-SubCell"/>
</dbReference>
<dbReference type="Gene3D" id="2.60.120.260">
    <property type="entry name" value="Galactose-binding domain-like"/>
    <property type="match status" value="1"/>
</dbReference>
<dbReference type="OMA" id="MSISTHG"/>
<dbReference type="Gene3D" id="2.60.120.1190">
    <property type="match status" value="1"/>
</dbReference>
<sequence>MAVRIKCCLFDLPGISASRKGSEKGAGAWCPKQRNESDIVDDWLEVDLQELKVVNLIETQGRFGNGQGKEYTENYRVEYRRIKGGPFIRYKDKSRRELFKGNRDTHTAEINELDPPIIARWVRILVVKTHITPCLRLELHGCVWRDGLLSYSMPQGDKRSPDNDFSDLTYDGKLTMIVVNNLNNNNNNNISSSYNSSSNNNKLNVVLGSWSADAKNNILFINNNNNNNKLNSSNIYNEDFADDSTHNRHHHHNQYFKHHHHSSQKSKQMTNNIVSSNNAPSATTTNNNNAQNSSASFVYLSGGLGQLTDGAEGHTNFRADVDNSGRKGYEWVAWRNDTASAIIGQLGSHGRPVVTLIFEFEKPRNFTSVRMHCGNRFNMDVRVFQKAILTFSFDRFDDFTTSDSTQKTSSVSSNPSDGSAGEVIFDKRESLTYIYNRDILLDFPRNVIINIGCKIGRFVKVELFFDARWIMISEIRFESGWGFFHCFLQALFEELL</sequence>
<dbReference type="Pfam" id="PF21114">
    <property type="entry name" value="DDR1-2_DS-like"/>
    <property type="match status" value="2"/>
</dbReference>
<evidence type="ECO:0000256" key="4">
    <source>
        <dbReference type="ARBA" id="ARBA00022475"/>
    </source>
</evidence>
<evidence type="ECO:0000256" key="10">
    <source>
        <dbReference type="ARBA" id="ARBA00022889"/>
    </source>
</evidence>
<reference evidence="17 19" key="2">
    <citation type="journal article" date="2013" name="Nature">
        <title>Insights into bilaterian evolution from three spiralian genomes.</title>
        <authorList>
            <person name="Simakov O."/>
            <person name="Marletaz F."/>
            <person name="Cho S.J."/>
            <person name="Edsinger-Gonzales E."/>
            <person name="Havlak P."/>
            <person name="Hellsten U."/>
            <person name="Kuo D.H."/>
            <person name="Larsson T."/>
            <person name="Lv J."/>
            <person name="Arendt D."/>
            <person name="Savage R."/>
            <person name="Osoegawa K."/>
            <person name="de Jong P."/>
            <person name="Grimwood J."/>
            <person name="Chapman J.A."/>
            <person name="Shapiro H."/>
            <person name="Aerts A."/>
            <person name="Otillar R.P."/>
            <person name="Terry A.Y."/>
            <person name="Boore J.L."/>
            <person name="Grigoriev I.V."/>
            <person name="Lindberg D.R."/>
            <person name="Seaver E.C."/>
            <person name="Weisblat D.A."/>
            <person name="Putnam N.H."/>
            <person name="Rokhsar D.S."/>
        </authorList>
    </citation>
    <scope>NUCLEOTIDE SEQUENCE</scope>
</reference>
<dbReference type="InterPro" id="IPR008979">
    <property type="entry name" value="Galactose-bd-like_sf"/>
</dbReference>
<keyword evidence="11" id="KW-1133">Transmembrane helix</keyword>
<keyword evidence="5" id="KW-0964">Secreted</keyword>
<evidence type="ECO:0000256" key="1">
    <source>
        <dbReference type="ARBA" id="ARBA00004184"/>
    </source>
</evidence>
<feature type="compositionally biased region" description="Basic residues" evidence="15">
    <location>
        <begin position="247"/>
        <end position="264"/>
    </location>
</feature>
<dbReference type="HOGENOM" id="CLU_550163_0_0_1"/>
<dbReference type="PANTHER" id="PTHR46806">
    <property type="entry name" value="F5/8 TYPE C DOMAIN-CONTAINING PROTEIN"/>
    <property type="match status" value="1"/>
</dbReference>
<dbReference type="KEGG" id="hro:HELRODRAFT_183383"/>
<dbReference type="InParanoid" id="T1FJJ5"/>
<dbReference type="PROSITE" id="PS50022">
    <property type="entry name" value="FA58C_3"/>
    <property type="match status" value="1"/>
</dbReference>
<keyword evidence="8" id="KW-0547">Nucleotide-binding</keyword>
<evidence type="ECO:0000256" key="6">
    <source>
        <dbReference type="ARBA" id="ARBA00022692"/>
    </source>
</evidence>
<keyword evidence="19" id="KW-1185">Reference proteome</keyword>
<evidence type="ECO:0000256" key="3">
    <source>
        <dbReference type="ARBA" id="ARBA00004613"/>
    </source>
</evidence>
<reference evidence="18" key="3">
    <citation type="submission" date="2015-06" db="UniProtKB">
        <authorList>
            <consortium name="EnsemblMetazoa"/>
        </authorList>
    </citation>
    <scope>IDENTIFICATION</scope>
</reference>
<dbReference type="GO" id="GO:0005576">
    <property type="term" value="C:extracellular region"/>
    <property type="evidence" value="ECO:0007669"/>
    <property type="project" value="UniProtKB-SubCell"/>
</dbReference>
<dbReference type="STRING" id="6412.T1FJJ5"/>
<evidence type="ECO:0000256" key="8">
    <source>
        <dbReference type="ARBA" id="ARBA00022741"/>
    </source>
</evidence>
<dbReference type="EMBL" id="AMQM01008735">
    <property type="status" value="NOT_ANNOTATED_CDS"/>
    <property type="molecule type" value="Genomic_DNA"/>
</dbReference>
<keyword evidence="7" id="KW-0732">Signal</keyword>
<evidence type="ECO:0000313" key="19">
    <source>
        <dbReference type="Proteomes" id="UP000015101"/>
    </source>
</evidence>
<keyword evidence="6" id="KW-0812">Transmembrane</keyword>
<dbReference type="GeneID" id="20208994"/>
<evidence type="ECO:0000256" key="11">
    <source>
        <dbReference type="ARBA" id="ARBA00022989"/>
    </source>
</evidence>
<dbReference type="GO" id="GO:0012505">
    <property type="term" value="C:endomembrane system"/>
    <property type="evidence" value="ECO:0007669"/>
    <property type="project" value="UniProtKB-SubCell"/>
</dbReference>
<keyword evidence="14" id="KW-0325">Glycoprotein</keyword>
<dbReference type="GO" id="GO:0005524">
    <property type="term" value="F:ATP binding"/>
    <property type="evidence" value="ECO:0007669"/>
    <property type="project" value="UniProtKB-KW"/>
</dbReference>
<dbReference type="InterPro" id="IPR048525">
    <property type="entry name" value="DDR1-2_DS-like"/>
</dbReference>
<comment type="subcellular location">
    <subcellularLocation>
        <location evidence="2">Cell membrane</location>
        <topology evidence="2">Single-pass type I membrane protein</topology>
    </subcellularLocation>
    <subcellularLocation>
        <location evidence="1">Endomembrane system</location>
        <topology evidence="1">Peripheral membrane protein</topology>
    </subcellularLocation>
    <subcellularLocation>
        <location evidence="3">Secreted</location>
    </subcellularLocation>
</comment>
<evidence type="ECO:0000256" key="13">
    <source>
        <dbReference type="ARBA" id="ARBA00023157"/>
    </source>
</evidence>
<keyword evidence="13" id="KW-1015">Disulfide bond</keyword>
<evidence type="ECO:0000256" key="14">
    <source>
        <dbReference type="ARBA" id="ARBA00023180"/>
    </source>
</evidence>
<dbReference type="eggNOG" id="KOG1094">
    <property type="taxonomic scope" value="Eukaryota"/>
</dbReference>
<evidence type="ECO:0000256" key="2">
    <source>
        <dbReference type="ARBA" id="ARBA00004251"/>
    </source>
</evidence>
<evidence type="ECO:0000256" key="15">
    <source>
        <dbReference type="SAM" id="MobiDB-lite"/>
    </source>
</evidence>
<keyword evidence="12" id="KW-0472">Membrane</keyword>
<dbReference type="InterPro" id="IPR050633">
    <property type="entry name" value="Neuropilin_MCO_CoagFactor"/>
</dbReference>
<feature type="compositionally biased region" description="Low complexity" evidence="15">
    <location>
        <begin position="275"/>
        <end position="290"/>
    </location>
</feature>
<name>T1FJJ5_HELRO</name>
<dbReference type="SUPFAM" id="SSF49785">
    <property type="entry name" value="Galactose-binding domain-like"/>
    <property type="match status" value="1"/>
</dbReference>
<evidence type="ECO:0000313" key="18">
    <source>
        <dbReference type="EnsemblMetazoa" id="HelroP183383"/>
    </source>
</evidence>
<keyword evidence="10" id="KW-0130">Cell adhesion</keyword>
<dbReference type="PANTHER" id="PTHR46806:SF5">
    <property type="entry name" value="F5_8 TYPE C DOMAIN-CONTAINING PROTEIN"/>
    <property type="match status" value="1"/>
</dbReference>
<dbReference type="GO" id="GO:0007155">
    <property type="term" value="P:cell adhesion"/>
    <property type="evidence" value="ECO:0007669"/>
    <property type="project" value="UniProtKB-KW"/>
</dbReference>
<organism evidence="18 19">
    <name type="scientific">Helobdella robusta</name>
    <name type="common">Californian leech</name>
    <dbReference type="NCBI Taxonomy" id="6412"/>
    <lineage>
        <taxon>Eukaryota</taxon>
        <taxon>Metazoa</taxon>
        <taxon>Spiralia</taxon>
        <taxon>Lophotrochozoa</taxon>
        <taxon>Annelida</taxon>
        <taxon>Clitellata</taxon>
        <taxon>Hirudinea</taxon>
        <taxon>Rhynchobdellida</taxon>
        <taxon>Glossiphoniidae</taxon>
        <taxon>Helobdella</taxon>
    </lineage>
</organism>
<dbReference type="Pfam" id="PF00754">
    <property type="entry name" value="F5_F8_type_C"/>
    <property type="match status" value="1"/>
</dbReference>
<reference evidence="19" key="1">
    <citation type="submission" date="2012-12" db="EMBL/GenBank/DDBJ databases">
        <authorList>
            <person name="Hellsten U."/>
            <person name="Grimwood J."/>
            <person name="Chapman J.A."/>
            <person name="Shapiro H."/>
            <person name="Aerts A."/>
            <person name="Otillar R.P."/>
            <person name="Terry A.Y."/>
            <person name="Boore J.L."/>
            <person name="Simakov O."/>
            <person name="Marletaz F."/>
            <person name="Cho S.-J."/>
            <person name="Edsinger-Gonzales E."/>
            <person name="Havlak P."/>
            <person name="Kuo D.-H."/>
            <person name="Larsson T."/>
            <person name="Lv J."/>
            <person name="Arendt D."/>
            <person name="Savage R."/>
            <person name="Osoegawa K."/>
            <person name="de Jong P."/>
            <person name="Lindberg D.R."/>
            <person name="Seaver E.C."/>
            <person name="Weisblat D.A."/>
            <person name="Putnam N.H."/>
            <person name="Grigoriev I.V."/>
            <person name="Rokhsar D.S."/>
        </authorList>
    </citation>
    <scope>NUCLEOTIDE SEQUENCE</scope>
</reference>
<dbReference type="InterPro" id="IPR000421">
    <property type="entry name" value="FA58C"/>
</dbReference>
<feature type="region of interest" description="Disordered" evidence="15">
    <location>
        <begin position="241"/>
        <end position="290"/>
    </location>
</feature>
<dbReference type="SMART" id="SM00231">
    <property type="entry name" value="FA58C"/>
    <property type="match status" value="1"/>
</dbReference>
<dbReference type="EnsemblMetazoa" id="HelroT183383">
    <property type="protein sequence ID" value="HelroP183383"/>
    <property type="gene ID" value="HelroG183383"/>
</dbReference>
<dbReference type="OrthoDB" id="6071166at2759"/>
<evidence type="ECO:0000259" key="16">
    <source>
        <dbReference type="PROSITE" id="PS50022"/>
    </source>
</evidence>
<dbReference type="CTD" id="20208994"/>
<gene>
    <name evidence="18" type="primary">20208994</name>
    <name evidence="17" type="ORF">HELRODRAFT_183383</name>
</gene>
<dbReference type="PROSITE" id="PS01285">
    <property type="entry name" value="FA58C_1"/>
    <property type="match status" value="1"/>
</dbReference>
<accession>T1FJJ5</accession>
<feature type="domain" description="F5/8 type C" evidence="16">
    <location>
        <begin position="1"/>
        <end position="142"/>
    </location>
</feature>
<dbReference type="EMBL" id="KB095836">
    <property type="protein sequence ID" value="ESO11280.1"/>
    <property type="molecule type" value="Genomic_DNA"/>
</dbReference>